<keyword evidence="1" id="KW-0472">Membrane</keyword>
<evidence type="ECO:0000313" key="2">
    <source>
        <dbReference type="EMBL" id="CUH47039.1"/>
    </source>
</evidence>
<organism evidence="2 3">
    <name type="scientific">Ruegeria atlantica</name>
    <dbReference type="NCBI Taxonomy" id="81569"/>
    <lineage>
        <taxon>Bacteria</taxon>
        <taxon>Pseudomonadati</taxon>
        <taxon>Pseudomonadota</taxon>
        <taxon>Alphaproteobacteria</taxon>
        <taxon>Rhodobacterales</taxon>
        <taxon>Roseobacteraceae</taxon>
        <taxon>Ruegeria</taxon>
    </lineage>
</organism>
<keyword evidence="1" id="KW-0812">Transmembrane</keyword>
<dbReference type="OrthoDB" id="54411at2"/>
<keyword evidence="2" id="KW-0449">Lipoprotein</keyword>
<reference evidence="2 3" key="1">
    <citation type="submission" date="2015-09" db="EMBL/GenBank/DDBJ databases">
        <authorList>
            <consortium name="Swine Surveillance"/>
        </authorList>
    </citation>
    <scope>NUCLEOTIDE SEQUENCE [LARGE SCALE GENOMIC DNA]</scope>
    <source>
        <strain evidence="2 3">CECT 4292</strain>
    </source>
</reference>
<dbReference type="SUPFAM" id="SSF81901">
    <property type="entry name" value="HCP-like"/>
    <property type="match status" value="1"/>
</dbReference>
<dbReference type="EMBL" id="CYPU01000021">
    <property type="protein sequence ID" value="CUH47039.1"/>
    <property type="molecule type" value="Genomic_DNA"/>
</dbReference>
<name>A0A0P1EYX2_9RHOB</name>
<evidence type="ECO:0000313" key="3">
    <source>
        <dbReference type="Proteomes" id="UP000050783"/>
    </source>
</evidence>
<sequence>MEDGIHIAEKQAALQAVCDSDLFSHLDRLRAFLTYIVNEEMAGQGESIRGKTIAQDVYDRSPSEEVDADNVVRVDARRLRQNLEHYYDTVGAADPVRIFVDTGGYRPRFEKVEMAPNNEAASSKRTFGLAALTFAAGTALGVFIALGPLQREPAMRPHLENTNQDVLKRQALREQSGSSLQAVNLAEQARRMMFPIFDRPRQELVNEVFARVIELGPDYFGGYAGSAQTYATLSILTSKGPEKSALLDQARSMAERASSLAPSDPWAQSVQAWVKFSDRDFEEAMRISSRAVKLAPADGYILDIHGSIALFSGRFAEAVSSATKAMNLGPSNQRFANRNIYGASNFHLGNYRKSLEAFSQAADYGDPISAPSFAYQVAALFKLGRTKDAARKHIEMKKSWPDADVEKILTGVFRDPQHVEEIISSIRTVEATNN</sequence>
<protein>
    <submittedName>
        <fullName evidence="2">Putative PEP-CTERM system TPR-repeat lipoprotein</fullName>
    </submittedName>
</protein>
<accession>A0A0P1EYX2</accession>
<dbReference type="AlphaFoldDB" id="A0A0P1EYX2"/>
<proteinExistence type="predicted"/>
<feature type="transmembrane region" description="Helical" evidence="1">
    <location>
        <begin position="127"/>
        <end position="149"/>
    </location>
</feature>
<evidence type="ECO:0000256" key="1">
    <source>
        <dbReference type="SAM" id="Phobius"/>
    </source>
</evidence>
<keyword evidence="1" id="KW-1133">Transmembrane helix</keyword>
<gene>
    <name evidence="2" type="ORF">RUA4292_01206</name>
</gene>
<dbReference type="GeneID" id="55492471"/>
<dbReference type="InterPro" id="IPR011990">
    <property type="entry name" value="TPR-like_helical_dom_sf"/>
</dbReference>
<dbReference type="RefSeq" id="WP_058276778.1">
    <property type="nucleotide sequence ID" value="NZ_CYPU01000021.1"/>
</dbReference>
<dbReference type="Gene3D" id="1.25.40.10">
    <property type="entry name" value="Tetratricopeptide repeat domain"/>
    <property type="match status" value="1"/>
</dbReference>
<dbReference type="Proteomes" id="UP000050783">
    <property type="component" value="Unassembled WGS sequence"/>
</dbReference>